<evidence type="ECO:0000313" key="1">
    <source>
        <dbReference type="EMBL" id="SEN76354.1"/>
    </source>
</evidence>
<dbReference type="STRING" id="930146.SAMN05192533_1208"/>
<dbReference type="RefSeq" id="WP_170843957.1">
    <property type="nucleotide sequence ID" value="NZ_FOBW01000020.1"/>
</dbReference>
<organism evidence="1 2">
    <name type="scientific">Mesobacillus persicus</name>
    <dbReference type="NCBI Taxonomy" id="930146"/>
    <lineage>
        <taxon>Bacteria</taxon>
        <taxon>Bacillati</taxon>
        <taxon>Bacillota</taxon>
        <taxon>Bacilli</taxon>
        <taxon>Bacillales</taxon>
        <taxon>Bacillaceae</taxon>
        <taxon>Mesobacillus</taxon>
    </lineage>
</organism>
<gene>
    <name evidence="1" type="ORF">SAMN05192533_1208</name>
</gene>
<name>A0A1H8J6C0_9BACI</name>
<dbReference type="EMBL" id="FOBW01000020">
    <property type="protein sequence ID" value="SEN76354.1"/>
    <property type="molecule type" value="Genomic_DNA"/>
</dbReference>
<protein>
    <submittedName>
        <fullName evidence="1">Uncharacterized protein</fullName>
    </submittedName>
</protein>
<dbReference type="AlphaFoldDB" id="A0A1H8J6C0"/>
<reference evidence="2" key="1">
    <citation type="submission" date="2016-10" db="EMBL/GenBank/DDBJ databases">
        <authorList>
            <person name="Varghese N."/>
            <person name="Submissions S."/>
        </authorList>
    </citation>
    <scope>NUCLEOTIDE SEQUENCE [LARGE SCALE GENOMIC DNA]</scope>
    <source>
        <strain evidence="2">B48,IBRC-M 10115,DSM 25386,CECT 8001</strain>
    </source>
</reference>
<proteinExistence type="predicted"/>
<sequence length="52" mass="6068">MGRKRKQVSEIAVESIEFVYRPGFEKEWAEVVSNILHHQIKEGLKEQGIDDI</sequence>
<accession>A0A1H8J6C0</accession>
<dbReference type="Proteomes" id="UP000198553">
    <property type="component" value="Unassembled WGS sequence"/>
</dbReference>
<keyword evidence="2" id="KW-1185">Reference proteome</keyword>
<evidence type="ECO:0000313" key="2">
    <source>
        <dbReference type="Proteomes" id="UP000198553"/>
    </source>
</evidence>